<feature type="region of interest" description="Disordered" evidence="1">
    <location>
        <begin position="559"/>
        <end position="578"/>
    </location>
</feature>
<feature type="compositionally biased region" description="Low complexity" evidence="1">
    <location>
        <begin position="334"/>
        <end position="372"/>
    </location>
</feature>
<dbReference type="AlphaFoldDB" id="A0AAN7MFS1"/>
<feature type="compositionally biased region" description="Low complexity" evidence="1">
    <location>
        <begin position="1"/>
        <end position="31"/>
    </location>
</feature>
<feature type="region of interest" description="Disordered" evidence="1">
    <location>
        <begin position="1"/>
        <end position="69"/>
    </location>
</feature>
<protein>
    <submittedName>
        <fullName evidence="2">Uncharacterized protein</fullName>
    </submittedName>
</protein>
<dbReference type="Proteomes" id="UP001346149">
    <property type="component" value="Unassembled WGS sequence"/>
</dbReference>
<evidence type="ECO:0000256" key="1">
    <source>
        <dbReference type="SAM" id="MobiDB-lite"/>
    </source>
</evidence>
<feature type="region of interest" description="Disordered" evidence="1">
    <location>
        <begin position="179"/>
        <end position="200"/>
    </location>
</feature>
<accession>A0AAN7MFS1</accession>
<dbReference type="EMBL" id="JAXQNO010000002">
    <property type="protein sequence ID" value="KAK4802706.1"/>
    <property type="molecule type" value="Genomic_DNA"/>
</dbReference>
<gene>
    <name evidence="2" type="ORF">SAY86_000909</name>
</gene>
<proteinExistence type="predicted"/>
<organism evidence="2 3">
    <name type="scientific">Trapa natans</name>
    <name type="common">Water chestnut</name>
    <dbReference type="NCBI Taxonomy" id="22666"/>
    <lineage>
        <taxon>Eukaryota</taxon>
        <taxon>Viridiplantae</taxon>
        <taxon>Streptophyta</taxon>
        <taxon>Embryophyta</taxon>
        <taxon>Tracheophyta</taxon>
        <taxon>Spermatophyta</taxon>
        <taxon>Magnoliopsida</taxon>
        <taxon>eudicotyledons</taxon>
        <taxon>Gunneridae</taxon>
        <taxon>Pentapetalae</taxon>
        <taxon>rosids</taxon>
        <taxon>malvids</taxon>
        <taxon>Myrtales</taxon>
        <taxon>Lythraceae</taxon>
        <taxon>Trapa</taxon>
    </lineage>
</organism>
<reference evidence="2 3" key="1">
    <citation type="journal article" date="2023" name="Hortic Res">
        <title>Pangenome of water caltrop reveals structural variations and asymmetric subgenome divergence after allopolyploidization.</title>
        <authorList>
            <person name="Zhang X."/>
            <person name="Chen Y."/>
            <person name="Wang L."/>
            <person name="Yuan Y."/>
            <person name="Fang M."/>
            <person name="Shi L."/>
            <person name="Lu R."/>
            <person name="Comes H.P."/>
            <person name="Ma Y."/>
            <person name="Chen Y."/>
            <person name="Huang G."/>
            <person name="Zhou Y."/>
            <person name="Zheng Z."/>
            <person name="Qiu Y."/>
        </authorList>
    </citation>
    <scope>NUCLEOTIDE SEQUENCE [LARGE SCALE GENOMIC DNA]</scope>
    <source>
        <strain evidence="2">F231</strain>
    </source>
</reference>
<dbReference type="PANTHER" id="PTHR36022">
    <property type="entry name" value="GPI-ANCHORED ADHESIN-LIKE PROTEIN"/>
    <property type="match status" value="1"/>
</dbReference>
<feature type="region of interest" description="Disordered" evidence="1">
    <location>
        <begin position="333"/>
        <end position="378"/>
    </location>
</feature>
<keyword evidence="3" id="KW-1185">Reference proteome</keyword>
<evidence type="ECO:0000313" key="2">
    <source>
        <dbReference type="EMBL" id="KAK4802706.1"/>
    </source>
</evidence>
<evidence type="ECO:0000313" key="3">
    <source>
        <dbReference type="Proteomes" id="UP001346149"/>
    </source>
</evidence>
<feature type="region of interest" description="Disordered" evidence="1">
    <location>
        <begin position="86"/>
        <end position="144"/>
    </location>
</feature>
<comment type="caution">
    <text evidence="2">The sequence shown here is derived from an EMBL/GenBank/DDBJ whole genome shotgun (WGS) entry which is preliminary data.</text>
</comment>
<dbReference type="PANTHER" id="PTHR36022:SF1">
    <property type="entry name" value="GPI-ANCHORED ADHESIN-LIKE PROTEIN"/>
    <property type="match status" value="1"/>
</dbReference>
<feature type="region of interest" description="Disordered" evidence="1">
    <location>
        <begin position="275"/>
        <end position="296"/>
    </location>
</feature>
<feature type="compositionally biased region" description="Low complexity" evidence="1">
    <location>
        <begin position="86"/>
        <end position="108"/>
    </location>
</feature>
<feature type="compositionally biased region" description="Low complexity" evidence="1">
    <location>
        <begin position="58"/>
        <end position="69"/>
    </location>
</feature>
<name>A0AAN7MFS1_TRANT</name>
<sequence>MKRSSSLSSSSSTSSSANPKKPSAAPKGAALARRKKPANARVPLHGLNGAVPCGNGYSDTSLPSSASTSIEAPKGCLRFFLSISSSSSAKAKTPCSSRSGVVPGSPSSAPDLKPQKKLNPDNCNGNPRTCPVSSNVGSDSMKENKGPVLTELDICNESSTNRTPVSKIHGGSGIGLGLHGRADENSNGPEGKTKTPPIEASVSPEIQCGSLNVYSAVKMASGTQLLQPCYGAGHVLSGVTDKRKCKPRGILTMADNNTDFKLCYSSFENAAAAAADDDDDDGADGGAPVGRTSGLSPVPLPCEASMHWLSPCHEEGENDQKGKSPVQRLQELASASISSSPLLSSGTGFSSSDMYSKSSLSSGGTSRRGSSPPARPVRGLHDFHGFYAPVFELPSPSHKTPIFSSPTMKERRKCSPYDEQKENLFSGGSFGSGNVIQTPHSNSASKIPRADSEVDLMAGTFDKMIFSREEFDHHLPTWDTAELSFQLDYLNTPCNSIDLAQVQKIMDCKAASRVSNCTSDFVQSQNSLRISWRDGLASRIFEMDEYDCCRCFSDEEEEHPNSKLDHSPQQISGMENNKRPGGEQLLGMDLDIQRLNSHPNQIGGIKGSKDPGTEQLLGMDLQVQSMSLDSLSSEGGRLIASDDSGWNLCYKNRLFEV</sequence>
<feature type="compositionally biased region" description="Polar residues" evidence="1">
    <location>
        <begin position="121"/>
        <end position="138"/>
    </location>
</feature>